<gene>
    <name evidence="1" type="ORF">J2W40_002778</name>
</gene>
<dbReference type="Gene3D" id="6.10.10.120">
    <property type="entry name" value="Antitoxin ParD1-like"/>
    <property type="match status" value="1"/>
</dbReference>
<evidence type="ECO:0000313" key="2">
    <source>
        <dbReference type="Proteomes" id="UP001267638"/>
    </source>
</evidence>
<evidence type="ECO:0000313" key="1">
    <source>
        <dbReference type="EMBL" id="MDR7155942.1"/>
    </source>
</evidence>
<dbReference type="Proteomes" id="UP001267638">
    <property type="component" value="Unassembled WGS sequence"/>
</dbReference>
<name>A0ABU1X4J6_SPHXE</name>
<sequence>MTMADLNISMPPALEQWVDARLAQGRYVDAADYLRDLVRRDQEASEYDRQWVRARLEEGFVSGIVDAEPEDVLKEIMARLPDA</sequence>
<organism evidence="1 2">
    <name type="scientific">Sphingobium xenophagum</name>
    <dbReference type="NCBI Taxonomy" id="121428"/>
    <lineage>
        <taxon>Bacteria</taxon>
        <taxon>Pseudomonadati</taxon>
        <taxon>Pseudomonadota</taxon>
        <taxon>Alphaproteobacteria</taxon>
        <taxon>Sphingomonadales</taxon>
        <taxon>Sphingomonadaceae</taxon>
        <taxon>Sphingobium</taxon>
    </lineage>
</organism>
<dbReference type="SUPFAM" id="SSF47598">
    <property type="entry name" value="Ribbon-helix-helix"/>
    <property type="match status" value="1"/>
</dbReference>
<accession>A0ABU1X4J6</accession>
<dbReference type="InterPro" id="IPR038296">
    <property type="entry name" value="ParD_sf"/>
</dbReference>
<comment type="caution">
    <text evidence="1">The sequence shown here is derived from an EMBL/GenBank/DDBJ whole genome shotgun (WGS) entry which is preliminary data.</text>
</comment>
<proteinExistence type="predicted"/>
<dbReference type="InterPro" id="IPR010985">
    <property type="entry name" value="Ribbon_hlx_hlx"/>
</dbReference>
<reference evidence="1 2" key="1">
    <citation type="submission" date="2023-07" db="EMBL/GenBank/DDBJ databases">
        <title>Sorghum-associated microbial communities from plants grown in Nebraska, USA.</title>
        <authorList>
            <person name="Schachtman D."/>
        </authorList>
    </citation>
    <scope>NUCLEOTIDE SEQUENCE [LARGE SCALE GENOMIC DNA]</scope>
    <source>
        <strain evidence="1 2">4256</strain>
    </source>
</reference>
<protein>
    <submittedName>
        <fullName evidence="1">Antitoxin ParD1/3/4</fullName>
    </submittedName>
</protein>
<dbReference type="EMBL" id="JAVDWV010000012">
    <property type="protein sequence ID" value="MDR7155942.1"/>
    <property type="molecule type" value="Genomic_DNA"/>
</dbReference>
<keyword evidence="2" id="KW-1185">Reference proteome</keyword>